<keyword evidence="2" id="KW-0812">Transmembrane</keyword>
<feature type="transmembrane region" description="Helical" evidence="2">
    <location>
        <begin position="185"/>
        <end position="201"/>
    </location>
</feature>
<dbReference type="EMBL" id="BAAAGX010000017">
    <property type="protein sequence ID" value="GAA0256014.1"/>
    <property type="molecule type" value="Genomic_DNA"/>
</dbReference>
<protein>
    <recommendedName>
        <fullName evidence="3">Acyltransferase 3 domain-containing protein</fullName>
    </recommendedName>
</protein>
<keyword evidence="2" id="KW-0472">Membrane</keyword>
<evidence type="ECO:0000256" key="2">
    <source>
        <dbReference type="SAM" id="Phobius"/>
    </source>
</evidence>
<evidence type="ECO:0000256" key="1">
    <source>
        <dbReference type="SAM" id="MobiDB-lite"/>
    </source>
</evidence>
<keyword evidence="2" id="KW-1133">Transmembrane helix</keyword>
<gene>
    <name evidence="4" type="ORF">GCM10009539_46570</name>
</gene>
<feature type="transmembrane region" description="Helical" evidence="2">
    <location>
        <begin position="276"/>
        <end position="296"/>
    </location>
</feature>
<dbReference type="InterPro" id="IPR002656">
    <property type="entry name" value="Acyl_transf_3_dom"/>
</dbReference>
<feature type="transmembrane region" description="Helical" evidence="2">
    <location>
        <begin position="17"/>
        <end position="35"/>
    </location>
</feature>
<evidence type="ECO:0000313" key="4">
    <source>
        <dbReference type="EMBL" id="GAA0256014.1"/>
    </source>
</evidence>
<feature type="transmembrane region" description="Helical" evidence="2">
    <location>
        <begin position="244"/>
        <end position="264"/>
    </location>
</feature>
<keyword evidence="5" id="KW-1185">Reference proteome</keyword>
<proteinExistence type="predicted"/>
<evidence type="ECO:0000313" key="5">
    <source>
        <dbReference type="Proteomes" id="UP001500967"/>
    </source>
</evidence>
<feature type="transmembrane region" description="Helical" evidence="2">
    <location>
        <begin position="41"/>
        <end position="59"/>
    </location>
</feature>
<dbReference type="Proteomes" id="UP001500967">
    <property type="component" value="Unassembled WGS sequence"/>
</dbReference>
<feature type="transmembrane region" description="Helical" evidence="2">
    <location>
        <begin position="158"/>
        <end position="179"/>
    </location>
</feature>
<feature type="transmembrane region" description="Helical" evidence="2">
    <location>
        <begin position="213"/>
        <end position="232"/>
    </location>
</feature>
<reference evidence="4 5" key="1">
    <citation type="journal article" date="2019" name="Int. J. Syst. Evol. Microbiol.">
        <title>The Global Catalogue of Microorganisms (GCM) 10K type strain sequencing project: providing services to taxonomists for standard genome sequencing and annotation.</title>
        <authorList>
            <consortium name="The Broad Institute Genomics Platform"/>
            <consortium name="The Broad Institute Genome Sequencing Center for Infectious Disease"/>
            <person name="Wu L."/>
            <person name="Ma J."/>
        </authorList>
    </citation>
    <scope>NUCLEOTIDE SEQUENCE [LARGE SCALE GENOMIC DNA]</scope>
    <source>
        <strain evidence="4 5">JCM 10425</strain>
    </source>
</reference>
<feature type="domain" description="Acyltransferase 3" evidence="3">
    <location>
        <begin position="16"/>
        <end position="334"/>
    </location>
</feature>
<feature type="transmembrane region" description="Helical" evidence="2">
    <location>
        <begin position="132"/>
        <end position="151"/>
    </location>
</feature>
<dbReference type="Pfam" id="PF01757">
    <property type="entry name" value="Acyl_transf_3"/>
    <property type="match status" value="1"/>
</dbReference>
<feature type="compositionally biased region" description="Low complexity" evidence="1">
    <location>
        <begin position="361"/>
        <end position="373"/>
    </location>
</feature>
<accession>A0ABN0UN35</accession>
<sequence>MTTHTPARASTGGRDRYFDVLRFLCIIWVVVYHIFSTEAWLGFWPAMGLLFAISGSLMVRSLDRGALKTIKNRLQRLLPVLWLAGIIGVPLMFWHGWPADERPPLWRLVFWIFPLSDPPGSEWAASLTEPLWYMRSIVWFILLSPLLLILFRWYPRTMITIPLLVMVGVATGKVGFGWAGELGEGVLTDGFTFLSLWLLGFAHREGMLKKIPVPLVVTGGLALAAVATFWAFTHQEENSYDFNLIPAGQAIFSFGIVLILLRFAPKFSWVGNNKALDRLITIVNGRAMVIYLWHNVAIELSYPVGDKVGVWKLGETAGTAVCAVIAVLLTILGMLAFGWIEDVAAQRRPQLLPKDLGKKGGASTPAAPAAASGVTGGGQPEPPVSANVDDSTVSLPVSGAPVGTPPGGAWQATPASRPGWPDERPQPGVYGSPAPRDDQAYDNDRRYENDRRVPEQRRTSERAATYGTPRSGRFPDVPPQRDDVGWSAGPGTQSPRGRDDRPPSFDETGTIPRNR</sequence>
<feature type="transmembrane region" description="Helical" evidence="2">
    <location>
        <begin position="316"/>
        <end position="340"/>
    </location>
</feature>
<name>A0ABN0UN35_9ACTN</name>
<feature type="transmembrane region" description="Helical" evidence="2">
    <location>
        <begin position="80"/>
        <end position="97"/>
    </location>
</feature>
<feature type="region of interest" description="Disordered" evidence="1">
    <location>
        <begin position="355"/>
        <end position="515"/>
    </location>
</feature>
<feature type="compositionally biased region" description="Basic and acidic residues" evidence="1">
    <location>
        <begin position="435"/>
        <end position="461"/>
    </location>
</feature>
<organism evidence="4 5">
    <name type="scientific">Cryptosporangium japonicum</name>
    <dbReference type="NCBI Taxonomy" id="80872"/>
    <lineage>
        <taxon>Bacteria</taxon>
        <taxon>Bacillati</taxon>
        <taxon>Actinomycetota</taxon>
        <taxon>Actinomycetes</taxon>
        <taxon>Cryptosporangiales</taxon>
        <taxon>Cryptosporangiaceae</taxon>
        <taxon>Cryptosporangium</taxon>
    </lineage>
</organism>
<comment type="caution">
    <text evidence="4">The sequence shown here is derived from an EMBL/GenBank/DDBJ whole genome shotgun (WGS) entry which is preliminary data.</text>
</comment>
<evidence type="ECO:0000259" key="3">
    <source>
        <dbReference type="Pfam" id="PF01757"/>
    </source>
</evidence>